<dbReference type="EMBL" id="JBHSTT010000031">
    <property type="protein sequence ID" value="MFC6389519.1"/>
    <property type="molecule type" value="Genomic_DNA"/>
</dbReference>
<gene>
    <name evidence="2" type="ORF">ACFQDP_09250</name>
</gene>
<proteinExistence type="predicted"/>
<protein>
    <submittedName>
        <fullName evidence="2">Uncharacterized protein</fullName>
    </submittedName>
</protein>
<evidence type="ECO:0000313" key="3">
    <source>
        <dbReference type="Proteomes" id="UP001596237"/>
    </source>
</evidence>
<name>A0ABW1WNY2_9HYPH</name>
<dbReference type="Proteomes" id="UP001596237">
    <property type="component" value="Unassembled WGS sequence"/>
</dbReference>
<reference evidence="3" key="1">
    <citation type="journal article" date="2019" name="Int. J. Syst. Evol. Microbiol.">
        <title>The Global Catalogue of Microorganisms (GCM) 10K type strain sequencing project: providing services to taxonomists for standard genome sequencing and annotation.</title>
        <authorList>
            <consortium name="The Broad Institute Genomics Platform"/>
            <consortium name="The Broad Institute Genome Sequencing Center for Infectious Disease"/>
            <person name="Wu L."/>
            <person name="Ma J."/>
        </authorList>
    </citation>
    <scope>NUCLEOTIDE SEQUENCE [LARGE SCALE GENOMIC DNA]</scope>
    <source>
        <strain evidence="3">CCUG 36916</strain>
    </source>
</reference>
<evidence type="ECO:0000313" key="2">
    <source>
        <dbReference type="EMBL" id="MFC6389519.1"/>
    </source>
</evidence>
<evidence type="ECO:0000256" key="1">
    <source>
        <dbReference type="SAM" id="MobiDB-lite"/>
    </source>
</evidence>
<feature type="region of interest" description="Disordered" evidence="1">
    <location>
        <begin position="1"/>
        <end position="32"/>
    </location>
</feature>
<organism evidence="2 3">
    <name type="scientific">Methylorubrum zatmanii</name>
    <dbReference type="NCBI Taxonomy" id="29429"/>
    <lineage>
        <taxon>Bacteria</taxon>
        <taxon>Pseudomonadati</taxon>
        <taxon>Pseudomonadota</taxon>
        <taxon>Alphaproteobacteria</taxon>
        <taxon>Hyphomicrobiales</taxon>
        <taxon>Methylobacteriaceae</taxon>
        <taxon>Methylorubrum</taxon>
    </lineage>
</organism>
<dbReference type="RefSeq" id="WP_192285273.1">
    <property type="nucleotide sequence ID" value="NZ_JBHSTT010000031.1"/>
</dbReference>
<accession>A0ABW1WNY2</accession>
<comment type="caution">
    <text evidence="2">The sequence shown here is derived from an EMBL/GenBank/DDBJ whole genome shotgun (WGS) entry which is preliminary data.</text>
</comment>
<keyword evidence="3" id="KW-1185">Reference proteome</keyword>
<feature type="compositionally biased region" description="Basic residues" evidence="1">
    <location>
        <begin position="11"/>
        <end position="24"/>
    </location>
</feature>
<sequence>MPQPKVAPAARRARRKEGARRRAQASRDRRNAERLALQATAAEVEDLRARLGVADAIVDALVKKHEELRAAGHRDPALPLVDVVRAARTALGPEADAAVRARLSAALSRPAAPVVA</sequence>